<dbReference type="GeneID" id="105273834"/>
<dbReference type="AlphaFoldDB" id="A0A9R1UAB4"/>
<evidence type="ECO:0000313" key="2">
    <source>
        <dbReference type="RefSeq" id="XP_011314801.1"/>
    </source>
</evidence>
<dbReference type="PANTHER" id="PTHR14938:SF2">
    <property type="entry name" value="HCLS1-ASSOCIATED PROTEIN X-1"/>
    <property type="match status" value="1"/>
</dbReference>
<sequence length="280" mass="32543">MFLKSILESLFGGGDNHRVNPGNDDQRIFGDRFRNPIWQNDEDDDEEYGEDYRHPGHSRRGFHFEIFTDPFEMTRYFESQMDTMMKDFFSFGLGEGKEIPFEGFSQIMPPNQQERDLRDEVLKPGYTLPPPNHGVDIPKCDEDLDGKVDLKDFSRVWNGTAEPEGELTSPQPFKFRSFGQSIVSQTIRRPDGSIEERRTTKDNEGNSETIVKHRMGEKIHTVVIKKDKDGVETQTENFENMDPNELNTLDKNWKSVEPMIEPGTLTKFPWSKFFDFSPKL</sequence>
<dbReference type="KEGG" id="fas:105273834"/>
<dbReference type="InterPro" id="IPR017248">
    <property type="entry name" value="HAX-1"/>
</dbReference>
<dbReference type="OrthoDB" id="5562606at2759"/>
<dbReference type="GO" id="GO:0016324">
    <property type="term" value="C:apical plasma membrane"/>
    <property type="evidence" value="ECO:0007669"/>
    <property type="project" value="TreeGrafter"/>
</dbReference>
<evidence type="ECO:0000313" key="1">
    <source>
        <dbReference type="Proteomes" id="UP000694866"/>
    </source>
</evidence>
<dbReference type="GO" id="GO:0015629">
    <property type="term" value="C:actin cytoskeleton"/>
    <property type="evidence" value="ECO:0007669"/>
    <property type="project" value="TreeGrafter"/>
</dbReference>
<dbReference type="GO" id="GO:0043066">
    <property type="term" value="P:negative regulation of apoptotic process"/>
    <property type="evidence" value="ECO:0007669"/>
    <property type="project" value="InterPro"/>
</dbReference>
<dbReference type="Proteomes" id="UP000694866">
    <property type="component" value="Unplaced"/>
</dbReference>
<dbReference type="GO" id="GO:0030136">
    <property type="term" value="C:clathrin-coated vesicle"/>
    <property type="evidence" value="ECO:0007669"/>
    <property type="project" value="TreeGrafter"/>
</dbReference>
<dbReference type="GO" id="GO:0016529">
    <property type="term" value="C:sarcoplasmic reticulum"/>
    <property type="evidence" value="ECO:0007669"/>
    <property type="project" value="TreeGrafter"/>
</dbReference>
<protein>
    <submittedName>
        <fullName evidence="2">HCLS1-associated protein X-1</fullName>
    </submittedName>
</protein>
<dbReference type="RefSeq" id="XP_011314801.1">
    <property type="nucleotide sequence ID" value="XM_011316499.1"/>
</dbReference>
<dbReference type="GO" id="GO:0030833">
    <property type="term" value="P:regulation of actin filament polymerization"/>
    <property type="evidence" value="ECO:0007669"/>
    <property type="project" value="TreeGrafter"/>
</dbReference>
<gene>
    <name evidence="2" type="primary">LOC105273834</name>
</gene>
<name>A0A9R1UAB4_9HYME</name>
<dbReference type="GO" id="GO:0005739">
    <property type="term" value="C:mitochondrion"/>
    <property type="evidence" value="ECO:0007669"/>
    <property type="project" value="TreeGrafter"/>
</dbReference>
<dbReference type="PANTHER" id="PTHR14938">
    <property type="entry name" value="HCLS1-ASSOCIATED PROTEIN X-1"/>
    <property type="match status" value="1"/>
</dbReference>
<keyword evidence="1" id="KW-1185">Reference proteome</keyword>
<organism evidence="1 2">
    <name type="scientific">Fopius arisanus</name>
    <dbReference type="NCBI Taxonomy" id="64838"/>
    <lineage>
        <taxon>Eukaryota</taxon>
        <taxon>Metazoa</taxon>
        <taxon>Ecdysozoa</taxon>
        <taxon>Arthropoda</taxon>
        <taxon>Hexapoda</taxon>
        <taxon>Insecta</taxon>
        <taxon>Pterygota</taxon>
        <taxon>Neoptera</taxon>
        <taxon>Endopterygota</taxon>
        <taxon>Hymenoptera</taxon>
        <taxon>Apocrita</taxon>
        <taxon>Ichneumonoidea</taxon>
        <taxon>Braconidae</taxon>
        <taxon>Opiinae</taxon>
        <taxon>Fopius</taxon>
    </lineage>
</organism>
<reference evidence="2" key="1">
    <citation type="submission" date="2025-08" db="UniProtKB">
        <authorList>
            <consortium name="RefSeq"/>
        </authorList>
    </citation>
    <scope>IDENTIFICATION</scope>
    <source>
        <strain evidence="2">USDA-PBARC FA_bdor</strain>
        <tissue evidence="2">Whole organism</tissue>
    </source>
</reference>
<proteinExistence type="predicted"/>
<accession>A0A9R1UAB4</accession>